<reference evidence="2" key="2">
    <citation type="journal article" date="2024" name="Plant">
        <title>Genomic evolution and insights into agronomic trait innovations of Sesamum species.</title>
        <authorList>
            <person name="Miao H."/>
            <person name="Wang L."/>
            <person name="Qu L."/>
            <person name="Liu H."/>
            <person name="Sun Y."/>
            <person name="Le M."/>
            <person name="Wang Q."/>
            <person name="Wei S."/>
            <person name="Zheng Y."/>
            <person name="Lin W."/>
            <person name="Duan Y."/>
            <person name="Cao H."/>
            <person name="Xiong S."/>
            <person name="Wang X."/>
            <person name="Wei L."/>
            <person name="Li C."/>
            <person name="Ma Q."/>
            <person name="Ju M."/>
            <person name="Zhao R."/>
            <person name="Li G."/>
            <person name="Mu C."/>
            <person name="Tian Q."/>
            <person name="Mei H."/>
            <person name="Zhang T."/>
            <person name="Gao T."/>
            <person name="Zhang H."/>
        </authorList>
    </citation>
    <scope>NUCLEOTIDE SEQUENCE</scope>
    <source>
        <strain evidence="2">KEN1</strain>
    </source>
</reference>
<dbReference type="Pfam" id="PF13966">
    <property type="entry name" value="zf-RVT"/>
    <property type="match status" value="1"/>
</dbReference>
<proteinExistence type="predicted"/>
<dbReference type="PROSITE" id="PS50878">
    <property type="entry name" value="RT_POL"/>
    <property type="match status" value="1"/>
</dbReference>
<name>A0AAW2WDQ9_9LAMI</name>
<evidence type="ECO:0000259" key="1">
    <source>
        <dbReference type="PROSITE" id="PS50878"/>
    </source>
</evidence>
<dbReference type="PANTHER" id="PTHR46890">
    <property type="entry name" value="NON-LTR RETROLELEMENT REVERSE TRANSCRIPTASE-LIKE PROTEIN-RELATED"/>
    <property type="match status" value="1"/>
</dbReference>
<protein>
    <submittedName>
        <fullName evidence="2">LINE-1 retrotransposable element O protein</fullName>
    </submittedName>
</protein>
<comment type="caution">
    <text evidence="2">The sequence shown here is derived from an EMBL/GenBank/DDBJ whole genome shotgun (WGS) entry which is preliminary data.</text>
</comment>
<organism evidence="2">
    <name type="scientific">Sesamum latifolium</name>
    <dbReference type="NCBI Taxonomy" id="2727402"/>
    <lineage>
        <taxon>Eukaryota</taxon>
        <taxon>Viridiplantae</taxon>
        <taxon>Streptophyta</taxon>
        <taxon>Embryophyta</taxon>
        <taxon>Tracheophyta</taxon>
        <taxon>Spermatophyta</taxon>
        <taxon>Magnoliopsida</taxon>
        <taxon>eudicotyledons</taxon>
        <taxon>Gunneridae</taxon>
        <taxon>Pentapetalae</taxon>
        <taxon>asterids</taxon>
        <taxon>lamiids</taxon>
        <taxon>Lamiales</taxon>
        <taxon>Pedaliaceae</taxon>
        <taxon>Sesamum</taxon>
    </lineage>
</organism>
<dbReference type="InterPro" id="IPR026960">
    <property type="entry name" value="RVT-Znf"/>
</dbReference>
<evidence type="ECO:0000313" key="2">
    <source>
        <dbReference type="EMBL" id="KAL0439849.1"/>
    </source>
</evidence>
<dbReference type="AlphaFoldDB" id="A0AAW2WDQ9"/>
<dbReference type="SUPFAM" id="SSF56672">
    <property type="entry name" value="DNA/RNA polymerases"/>
    <property type="match status" value="1"/>
</dbReference>
<reference evidence="2" key="1">
    <citation type="submission" date="2020-06" db="EMBL/GenBank/DDBJ databases">
        <authorList>
            <person name="Li T."/>
            <person name="Hu X."/>
            <person name="Zhang T."/>
            <person name="Song X."/>
            <person name="Zhang H."/>
            <person name="Dai N."/>
            <person name="Sheng W."/>
            <person name="Hou X."/>
            <person name="Wei L."/>
        </authorList>
    </citation>
    <scope>NUCLEOTIDE SEQUENCE</scope>
    <source>
        <strain evidence="2">KEN1</strain>
        <tissue evidence="2">Leaf</tissue>
    </source>
</reference>
<dbReference type="InterPro" id="IPR000477">
    <property type="entry name" value="RT_dom"/>
</dbReference>
<gene>
    <name evidence="2" type="ORF">Slati_2467900</name>
</gene>
<dbReference type="Pfam" id="PF00078">
    <property type="entry name" value="RVT_1"/>
    <property type="match status" value="1"/>
</dbReference>
<sequence length="613" mass="69939">MQWMKGGDQCSRVFFRKVTNRRAAKRIFQISDEAGQSHTDPEGVSSAFVGFYQRLLGGSHSRRVLDLAFLRSWARHVITGEEALELTCPFTKEDVKQALFDIEEDKALGPDGYSSGFFKAAWPIIGEEVSRAVLDFFATGRLLKQVNSTLISLIPKVTTPTVVAEFRPISCCNVLYKIITKLLVLRIRVILEKLVSPSQNAFVPGRLIGDNILMAQELFSGYNQMRLPPRCALKVDLRKAYDTVEWDLLLATLRLSVSPRHTSPFVLMGMYMVILLGLGVLRQGDPMSPYLFVLVMEVLQMILQQLIDQDEGFTFHWKCGDLGLFQLCFADDLLLLCHADIPSVTVVRRGLELFATLSRLHANPHKSHLILSKATQDNRDALFRTLDYEEGHLPLRGKQDSIWVDWISRNRLQDQTVWTASEKTGSWGWRKLLKLCATLRPHIQFRIGDGMNFSLWKDPWHSLGPLITQFPRGPQLTYTGANDPLATVIEDGQWSWPLITDIECLDIIYLLPDIHGGDDSIEWMPDGGNFSTSSAYNIFDHRAPTHFFILWLAILGKLPTLDKPWLAHLGWECVLCSDGLQETHEHLFFTCCYSRRCVVTIRQRVRFPWPYRD</sequence>
<dbReference type="EMBL" id="JACGWN010000008">
    <property type="protein sequence ID" value="KAL0439849.1"/>
    <property type="molecule type" value="Genomic_DNA"/>
</dbReference>
<dbReference type="InterPro" id="IPR052343">
    <property type="entry name" value="Retrotransposon-Effector_Assoc"/>
</dbReference>
<dbReference type="PANTHER" id="PTHR46890:SF48">
    <property type="entry name" value="RNA-DIRECTED DNA POLYMERASE"/>
    <property type="match status" value="1"/>
</dbReference>
<feature type="domain" description="Reverse transcriptase" evidence="1">
    <location>
        <begin position="135"/>
        <end position="408"/>
    </location>
</feature>
<accession>A0AAW2WDQ9</accession>
<dbReference type="CDD" id="cd01650">
    <property type="entry name" value="RT_nLTR_like"/>
    <property type="match status" value="1"/>
</dbReference>
<dbReference type="InterPro" id="IPR043502">
    <property type="entry name" value="DNA/RNA_pol_sf"/>
</dbReference>